<dbReference type="Proteomes" id="UP000194800">
    <property type="component" value="Unassembled WGS sequence"/>
</dbReference>
<sequence length="1246" mass="144230">MVKNNRDLMEQVILDCFSGLHDLEPSMPERIGHYILYGKDPMVLDDLNKLTKSNTSNEYDKQVYSLLGCPGFVLLAYFDDSNKPLQRARDKFYQLWTSQYSPEQIIRFGKTLAATYIPNMHGRIFYEPVNIAVITPKLPLWFLYLFIDGLVTTFLDRNINAEEKIAERDNWSIEQLHQLLEIEQIGLGDQLMFALFERQQIPRYYYEYFNNVYAIRGLKLYITENLEWFKSLPDQELSEIGQLQQLQYIASHGELKELVVELLVKQSVCSNKKIRELATTLLLSMPKESAQNQLIASFQQGTPKQRCQKIALLVKLSVDKGILEKILTEETNKIVVKSIENALFSINNDKLAKQQEDEFATPHFMPITEVDLPVKARNILQQNYQELLIQSQNRAQQEKLYNQRYHYRYKNEQERCEQLTTFTDNDLDMIFRYLNGKGQLMQSDIKNKLTNEIILHKGRLQALPEFNLYHLLRAERIIHNKIEWFGLALSSLKHEILLHTDLRLVAQVLNDISDMPDVKRIVAAAYLMNYYYDLTLECDANYVWPFFAENLAYLDEALGLMPSLEPQGSYNTFDKKRALKILTFFPKPPDKYINYLLEWALGNSKTLRLLAQQVLSKCPDVHCLVENALTSNKQEQRILAAKLLAILGNRSSIVALNTALNQEKKEAVQAVLLSTMENLGENIDQYLTPSQLLDDAKKGLKSKKPTGVEWLVSEAIPDLTWQNGEQVDRRIITWWTWLAVKLKEPSNPLLTIYTRLLSEKSQQQLGLFILQSFIQQDTLTPTLAEAEYQANIAAPQRLKDYKNCYKTHPDLYPEYQNITLEQVIESIKLEIQTCLMGSAIKSKGLLALIGGMEGHIAVSIIKTYMKNHYIRRGQIEAMLEAISVNDNFITIQFLLSIAHRYSTKVTQEKAKSLVNQIAERQKWTTDELADRTIVTAGLDDSGKLVLDYGKRIFTANIDDNFKWQLKSSEGNIIKTLPEGRKDEDPTVIKEVKKQFSHYKKELAQIVTIQTERLYEAMCTQRRWQVSNWQQYLFAHPIVGRLVQRLVWLTIDEQGKICNSFRPTEDGSLINFKDEEITLNQNHYITLAHNVLLPASHTKQWQEHLKDYKVTPMFDQFANSLPKSQWIDDGIVNNYKGWLTDSITIRNILTKRGYKPDYQSDFIEENDCVDCCSKYYSNINLYANIQFSGYHISEENISVEYYVLSFSRKKGNRKSKVDANHILPILLAESFADYMAVANVSSKFDSD</sequence>
<dbReference type="EMBL" id="NART01000066">
    <property type="protein sequence ID" value="OTQ08799.1"/>
    <property type="molecule type" value="Genomic_DNA"/>
</dbReference>
<dbReference type="AlphaFoldDB" id="A0A242NME2"/>
<dbReference type="InterPro" id="IPR025406">
    <property type="entry name" value="DUF4132"/>
</dbReference>
<evidence type="ECO:0000313" key="5">
    <source>
        <dbReference type="Proteomes" id="UP000194977"/>
    </source>
</evidence>
<evidence type="ECO:0000313" key="2">
    <source>
        <dbReference type="EMBL" id="OTQ01325.1"/>
    </source>
</evidence>
<dbReference type="Proteomes" id="UP000194977">
    <property type="component" value="Unassembled WGS sequence"/>
</dbReference>
<reference evidence="4 5" key="1">
    <citation type="submission" date="2017-03" db="EMBL/GenBank/DDBJ databases">
        <title>Comparative genomics of honeybee gut symbionts reveal geographically distinct and subgroup specific antibiotic resistance.</title>
        <authorList>
            <person name="Ludvigsen J."/>
            <person name="Porcellato D."/>
            <person name="Labee-Lund T.M."/>
            <person name="Amdam G.V."/>
            <person name="Rudi K."/>
        </authorList>
    </citation>
    <scope>NUCLEOTIDE SEQUENCE [LARGE SCALE GENOMIC DNA]</scope>
    <source>
        <strain evidence="2 5">A-7-12</strain>
        <strain evidence="3 4">A-9-12</strain>
    </source>
</reference>
<feature type="domain" description="DUF4132" evidence="1">
    <location>
        <begin position="970"/>
        <end position="1153"/>
    </location>
</feature>
<evidence type="ECO:0000313" key="4">
    <source>
        <dbReference type="Proteomes" id="UP000194800"/>
    </source>
</evidence>
<gene>
    <name evidence="3" type="ORF">B6C91_11165</name>
    <name evidence="2" type="ORF">B6D08_01490</name>
</gene>
<dbReference type="EMBL" id="NARP01000003">
    <property type="protein sequence ID" value="OTQ01325.1"/>
    <property type="molecule type" value="Genomic_DNA"/>
</dbReference>
<protein>
    <recommendedName>
        <fullName evidence="1">DUF4132 domain-containing protein</fullName>
    </recommendedName>
</protein>
<comment type="caution">
    <text evidence="2">The sequence shown here is derived from an EMBL/GenBank/DDBJ whole genome shotgun (WGS) entry which is preliminary data.</text>
</comment>
<dbReference type="RefSeq" id="WP_086272342.1">
    <property type="nucleotide sequence ID" value="NZ_MZNE01000005.1"/>
</dbReference>
<evidence type="ECO:0000313" key="3">
    <source>
        <dbReference type="EMBL" id="OTQ08799.1"/>
    </source>
</evidence>
<accession>A0A242NME2</accession>
<dbReference type="OrthoDB" id="8859114at2"/>
<name>A0A242NME2_9GAMM</name>
<proteinExistence type="predicted"/>
<evidence type="ECO:0000259" key="1">
    <source>
        <dbReference type="Pfam" id="PF13569"/>
    </source>
</evidence>
<organism evidence="2 5">
    <name type="scientific">Gilliamella apicola</name>
    <dbReference type="NCBI Taxonomy" id="1196095"/>
    <lineage>
        <taxon>Bacteria</taxon>
        <taxon>Pseudomonadati</taxon>
        <taxon>Pseudomonadota</taxon>
        <taxon>Gammaproteobacteria</taxon>
        <taxon>Orbales</taxon>
        <taxon>Orbaceae</taxon>
        <taxon>Gilliamella</taxon>
    </lineage>
</organism>
<dbReference type="Pfam" id="PF13569">
    <property type="entry name" value="DUF4132"/>
    <property type="match status" value="1"/>
</dbReference>
<keyword evidence="4" id="KW-1185">Reference proteome</keyword>